<dbReference type="EMBL" id="AP014936">
    <property type="protein sequence ID" value="BAU47744.1"/>
    <property type="molecule type" value="Genomic_DNA"/>
</dbReference>
<dbReference type="OrthoDB" id="9757546at2"/>
<evidence type="ECO:0000313" key="7">
    <source>
        <dbReference type="Proteomes" id="UP000218899"/>
    </source>
</evidence>
<evidence type="ECO:0000259" key="5">
    <source>
        <dbReference type="Pfam" id="PF07732"/>
    </source>
</evidence>
<evidence type="ECO:0000256" key="3">
    <source>
        <dbReference type="ARBA" id="ARBA00023008"/>
    </source>
</evidence>
<name>A0A1B4V8J0_9GAMM</name>
<gene>
    <name evidence="6" type="ORF">SVA_1169</name>
</gene>
<protein>
    <submittedName>
        <fullName evidence="6">Multicopper oxidase</fullName>
    </submittedName>
</protein>
<dbReference type="SUPFAM" id="SSF49503">
    <property type="entry name" value="Cupredoxins"/>
    <property type="match status" value="2"/>
</dbReference>
<dbReference type="InterPro" id="IPR045087">
    <property type="entry name" value="Cu-oxidase_fam"/>
</dbReference>
<keyword evidence="7" id="KW-1185">Reference proteome</keyword>
<dbReference type="Gene3D" id="2.60.40.420">
    <property type="entry name" value="Cupredoxins - blue copper proteins"/>
    <property type="match status" value="1"/>
</dbReference>
<dbReference type="GO" id="GO:0005507">
    <property type="term" value="F:copper ion binding"/>
    <property type="evidence" value="ECO:0007669"/>
    <property type="project" value="InterPro"/>
</dbReference>
<dbReference type="KEGG" id="sva:SVA_1169"/>
<dbReference type="InterPro" id="IPR008972">
    <property type="entry name" value="Cupredoxin"/>
</dbReference>
<dbReference type="InterPro" id="IPR001117">
    <property type="entry name" value="Cu-oxidase_2nd"/>
</dbReference>
<organism evidence="6 7">
    <name type="scientific">Sulfurifustis variabilis</name>
    <dbReference type="NCBI Taxonomy" id="1675686"/>
    <lineage>
        <taxon>Bacteria</taxon>
        <taxon>Pseudomonadati</taxon>
        <taxon>Pseudomonadota</taxon>
        <taxon>Gammaproteobacteria</taxon>
        <taxon>Acidiferrobacterales</taxon>
        <taxon>Acidiferrobacteraceae</taxon>
        <taxon>Sulfurifustis</taxon>
    </lineage>
</organism>
<dbReference type="AlphaFoldDB" id="A0A1B4V8J0"/>
<keyword evidence="1" id="KW-0479">Metal-binding</keyword>
<dbReference type="PANTHER" id="PTHR11709:SF394">
    <property type="entry name" value="FI03373P-RELATED"/>
    <property type="match status" value="1"/>
</dbReference>
<dbReference type="PANTHER" id="PTHR11709">
    <property type="entry name" value="MULTI-COPPER OXIDASE"/>
    <property type="match status" value="1"/>
</dbReference>
<proteinExistence type="predicted"/>
<evidence type="ECO:0000313" key="6">
    <source>
        <dbReference type="EMBL" id="BAU47744.1"/>
    </source>
</evidence>
<dbReference type="Pfam" id="PF00394">
    <property type="entry name" value="Cu-oxidase"/>
    <property type="match status" value="1"/>
</dbReference>
<reference evidence="6 7" key="1">
    <citation type="submission" date="2015-08" db="EMBL/GenBank/DDBJ databases">
        <title>Complete genome sequence of Sulfurifustis variabilis.</title>
        <authorList>
            <person name="Miura A."/>
            <person name="Kojima H."/>
            <person name="Fukui M."/>
        </authorList>
    </citation>
    <scope>NUCLEOTIDE SEQUENCE [LARGE SCALE GENOMIC DNA]</scope>
    <source>
        <strain evidence="7">skN76</strain>
    </source>
</reference>
<dbReference type="Proteomes" id="UP000218899">
    <property type="component" value="Chromosome"/>
</dbReference>
<keyword evidence="2" id="KW-0560">Oxidoreductase</keyword>
<evidence type="ECO:0000259" key="4">
    <source>
        <dbReference type="Pfam" id="PF00394"/>
    </source>
</evidence>
<dbReference type="Pfam" id="PF07732">
    <property type="entry name" value="Cu-oxidase_3"/>
    <property type="match status" value="1"/>
</dbReference>
<sequence length="338" mass="36846">MTMKHSSYEKDGEMGGGGMMGGCYTYPASPATPGKVTPDAFFDRGVYMDGSMKMDDGKSVRIWGFYDRAAGGGMGSKPFPSPAIRVTEGQIVHTRLVMDMMMLHTIHHHGIEPSWQNDGVGHVSWDVDRQYTYQWRASQAGTYFYHCHTNTVLHAEMGMYGGLIVDPRPDPNDPPGTKRVFAGGPAYDLETVWAADEIDPRWHTLGADAGTCGADVGLNDLNPKYFIITGVDGAKSALTAPGIAVQMNRGQTLLARYINAGYYPQRIRFGGLTATVVASDGRPLPRAFQAQSLEASSAERYDCLFTPTQAGVFDVTVEVLHWVTGKVLGTARTRVTVY</sequence>
<accession>A0A1B4V8J0</accession>
<evidence type="ECO:0000256" key="1">
    <source>
        <dbReference type="ARBA" id="ARBA00022723"/>
    </source>
</evidence>
<feature type="domain" description="Plastocyanin-like" evidence="5">
    <location>
        <begin position="79"/>
        <end position="169"/>
    </location>
</feature>
<evidence type="ECO:0000256" key="2">
    <source>
        <dbReference type="ARBA" id="ARBA00023002"/>
    </source>
</evidence>
<dbReference type="GO" id="GO:0016491">
    <property type="term" value="F:oxidoreductase activity"/>
    <property type="evidence" value="ECO:0007669"/>
    <property type="project" value="UniProtKB-KW"/>
</dbReference>
<feature type="domain" description="Plastocyanin-like" evidence="4">
    <location>
        <begin position="221"/>
        <end position="320"/>
    </location>
</feature>
<dbReference type="InterPro" id="IPR011707">
    <property type="entry name" value="Cu-oxidase-like_N"/>
</dbReference>
<keyword evidence="3" id="KW-0186">Copper</keyword>